<evidence type="ECO:0000313" key="2">
    <source>
        <dbReference type="Proteomes" id="UP000034487"/>
    </source>
</evidence>
<name>A0A0G1QHX7_9BACT</name>
<dbReference type="AlphaFoldDB" id="A0A0G1QHX7"/>
<evidence type="ECO:0000313" key="1">
    <source>
        <dbReference type="EMBL" id="KKU44556.1"/>
    </source>
</evidence>
<organism evidence="1 2">
    <name type="scientific">Berkelbacteria bacterium GW2011_GWA2_46_7</name>
    <dbReference type="NCBI Taxonomy" id="1618335"/>
    <lineage>
        <taxon>Bacteria</taxon>
        <taxon>Candidatus Berkelbacteria</taxon>
    </lineage>
</organism>
<comment type="caution">
    <text evidence="1">The sequence shown here is derived from an EMBL/GenBank/DDBJ whole genome shotgun (WGS) entry which is preliminary data.</text>
</comment>
<gene>
    <name evidence="1" type="ORF">UX60_C0001G0009</name>
</gene>
<dbReference type="EMBL" id="LCMV01000001">
    <property type="protein sequence ID" value="KKU44556.1"/>
    <property type="molecule type" value="Genomic_DNA"/>
</dbReference>
<accession>A0A0G1QHX7</accession>
<sequence>MPQLHGSKKELEFELRRIFEKLMFGSREEYTEAKRQIEKLWHTSRRGFDGCAVVALEYLPRFDEIKTVENQAAFCSGLSIFYLILGDDHFEILKNFTLKALQHPHGHVRESIRKTADWLCYSLSERADTLVYPEGKKLSEQQKVAQAEARSQYLDLVKEIEAIIDQLDPDQNNFEYIGEMKPSVNKSLQQFWARLTETPVYKRLSEQRLPSPMEIYLERKRIETEITAMLKSTKSDYSLHDVCDAIFREEDNDDMMRIIAMFDRGGDTEELSNILELVTDAWNYLPHKALDGKSPAEKFLEIQNEI</sequence>
<dbReference type="Proteomes" id="UP000034487">
    <property type="component" value="Unassembled WGS sequence"/>
</dbReference>
<protein>
    <submittedName>
        <fullName evidence="1">Uncharacterized protein</fullName>
    </submittedName>
</protein>
<proteinExistence type="predicted"/>
<reference evidence="1 2" key="1">
    <citation type="journal article" date="2015" name="Nature">
        <title>rRNA introns, odd ribosomes, and small enigmatic genomes across a large radiation of phyla.</title>
        <authorList>
            <person name="Brown C.T."/>
            <person name="Hug L.A."/>
            <person name="Thomas B.C."/>
            <person name="Sharon I."/>
            <person name="Castelle C.J."/>
            <person name="Singh A."/>
            <person name="Wilkins M.J."/>
            <person name="Williams K.H."/>
            <person name="Banfield J.F."/>
        </authorList>
    </citation>
    <scope>NUCLEOTIDE SEQUENCE [LARGE SCALE GENOMIC DNA]</scope>
</reference>